<gene>
    <name evidence="1" type="ORF">KM92DES2_10585</name>
</gene>
<protein>
    <submittedName>
        <fullName evidence="1">Uncharacterized protein</fullName>
    </submittedName>
</protein>
<accession>A0A212J601</accession>
<reference evidence="1" key="1">
    <citation type="submission" date="2016-04" db="EMBL/GenBank/DDBJ databases">
        <authorList>
            <person name="Evans L.H."/>
            <person name="Alamgir A."/>
            <person name="Owens N."/>
            <person name="Weber N.D."/>
            <person name="Virtaneva K."/>
            <person name="Barbian K."/>
            <person name="Babar A."/>
            <person name="Rosenke K."/>
        </authorList>
    </citation>
    <scope>NUCLEOTIDE SEQUENCE</scope>
    <source>
        <strain evidence="1">92-2</strain>
    </source>
</reference>
<proteinExistence type="predicted"/>
<dbReference type="EMBL" id="FLUP01000001">
    <property type="protein sequence ID" value="SBV94870.1"/>
    <property type="molecule type" value="Genomic_DNA"/>
</dbReference>
<sequence>MGPWHNGYSPERRKNGIPSHYFRLLRVNASIASLRCEDIFQRVSGYGADIARIAPQRAAGYSRQIRTQFFMRGFLCIPLPTSSPLPVLIPAAAPAFRLT</sequence>
<dbReference type="AlphaFoldDB" id="A0A212J601"/>
<organism evidence="1">
    <name type="scientific">uncultured Desulfovibrio sp</name>
    <dbReference type="NCBI Taxonomy" id="167968"/>
    <lineage>
        <taxon>Bacteria</taxon>
        <taxon>Pseudomonadati</taxon>
        <taxon>Thermodesulfobacteriota</taxon>
        <taxon>Desulfovibrionia</taxon>
        <taxon>Desulfovibrionales</taxon>
        <taxon>Desulfovibrionaceae</taxon>
        <taxon>Desulfovibrio</taxon>
        <taxon>environmental samples</taxon>
    </lineage>
</organism>
<evidence type="ECO:0000313" key="1">
    <source>
        <dbReference type="EMBL" id="SBV94870.1"/>
    </source>
</evidence>
<name>A0A212J601_9BACT</name>